<proteinExistence type="predicted"/>
<dbReference type="Proteomes" id="UP000799772">
    <property type="component" value="Unassembled WGS sequence"/>
</dbReference>
<dbReference type="PANTHER" id="PTHR43514:SF4">
    <property type="entry name" value="ABC TRANSPORTER I FAMILY MEMBER 10"/>
    <property type="match status" value="1"/>
</dbReference>
<dbReference type="InterPro" id="IPR003593">
    <property type="entry name" value="AAA+_ATPase"/>
</dbReference>
<dbReference type="SMART" id="SM00382">
    <property type="entry name" value="AAA"/>
    <property type="match status" value="2"/>
</dbReference>
<dbReference type="GO" id="GO:0005524">
    <property type="term" value="F:ATP binding"/>
    <property type="evidence" value="ECO:0007669"/>
    <property type="project" value="UniProtKB-KW"/>
</dbReference>
<sequence length="712" mass="79693">MRRPPTRLFHSSIRRNAAQETSQLAKPPLIQIKDGTFYRHHPNSLPPAGHDAPPNPALFPNLTFTLPSFSSPTQHWSILSASSSARTTFLQALRGQHLCFPPTARSYPYLSTPEIGTKDSRLRFPAHAIQYVGFDAERSGLGGTSIRGAYLASRYESRHEVDDWTVMQYLKGETELNAPEQEELLHRPRGELLERVIGDLRLEKLVDMPVGNLSNGQTRRARIAKALLGAPEVLLLDGPFMGLDPPTLRHLSSLLHQLAEAQAPRLILSLKPDDVIPDWTTHLMFLDANYNTVAQGPRAEVFEQISDMYHDVIFKSRNAFRQLQQKSELNPLWLSIREIGRHLKDRGYLPEPDMNSRKYRHASNISTASDSDPEQLSKDGFSIFDTGNAPILGNPVVEMSGVQIRYGDKCVLGDWHTPSHSPGLHWTVRHGQRWGIFGPNGSGKTTLLSLLTSDHPQSYSIPMKLFGRSRLPQRGKPGLTLWDISARLGHSSPEVHTFFPRHLTLRRALESAWADTPLSPPKLTHEADLKVDAVLRWDFEDQDIHVGMGLEWAEETRFGEVPFSAQRVLLFLRAIIRNPELLILDEAFSGMDESARDRCLLFLSYGERKTYRFLDPNASAERVGMSAMPAAGEAKVVDSDISRLDRVRVEGLKSDQAILVVSHNPAEVPGCVREWICLPEAGMGEARFGRLEGPLGVGGVEGEKRWKGIWGV</sequence>
<dbReference type="PROSITE" id="PS50893">
    <property type="entry name" value="ABC_TRANSPORTER_2"/>
    <property type="match status" value="2"/>
</dbReference>
<dbReference type="GO" id="GO:0005739">
    <property type="term" value="C:mitochondrion"/>
    <property type="evidence" value="ECO:0007669"/>
    <property type="project" value="TreeGrafter"/>
</dbReference>
<dbReference type="InterPro" id="IPR027417">
    <property type="entry name" value="P-loop_NTPase"/>
</dbReference>
<keyword evidence="2" id="KW-0067">ATP-binding</keyword>
<dbReference type="InterPro" id="IPR003439">
    <property type="entry name" value="ABC_transporter-like_ATP-bd"/>
</dbReference>
<dbReference type="SUPFAM" id="SSF52540">
    <property type="entry name" value="P-loop containing nucleoside triphosphate hydrolases"/>
    <property type="match status" value="2"/>
</dbReference>
<gene>
    <name evidence="4" type="ORF">NA57DRAFT_31956</name>
</gene>
<dbReference type="AlphaFoldDB" id="A0A9P4IL80"/>
<evidence type="ECO:0000256" key="1">
    <source>
        <dbReference type="ARBA" id="ARBA00022741"/>
    </source>
</evidence>
<dbReference type="GO" id="GO:0016887">
    <property type="term" value="F:ATP hydrolysis activity"/>
    <property type="evidence" value="ECO:0007669"/>
    <property type="project" value="InterPro"/>
</dbReference>
<evidence type="ECO:0000256" key="2">
    <source>
        <dbReference type="ARBA" id="ARBA00022840"/>
    </source>
</evidence>
<evidence type="ECO:0000313" key="4">
    <source>
        <dbReference type="EMBL" id="KAF2103580.1"/>
    </source>
</evidence>
<keyword evidence="1" id="KW-0547">Nucleotide-binding</keyword>
<protein>
    <submittedName>
        <fullName evidence="4">P-loop containing nucleoside triphosphate hydrolase protein</fullName>
    </submittedName>
</protein>
<keyword evidence="4" id="KW-0378">Hydrolase</keyword>
<dbReference type="EMBL" id="ML978122">
    <property type="protein sequence ID" value="KAF2103580.1"/>
    <property type="molecule type" value="Genomic_DNA"/>
</dbReference>
<feature type="domain" description="ABC transporter" evidence="3">
    <location>
        <begin position="79"/>
        <end position="313"/>
    </location>
</feature>
<keyword evidence="5" id="KW-1185">Reference proteome</keyword>
<evidence type="ECO:0000259" key="3">
    <source>
        <dbReference type="PROSITE" id="PS50893"/>
    </source>
</evidence>
<dbReference type="OrthoDB" id="10255969at2759"/>
<comment type="caution">
    <text evidence="4">The sequence shown here is derived from an EMBL/GenBank/DDBJ whole genome shotgun (WGS) entry which is preliminary data.</text>
</comment>
<dbReference type="Gene3D" id="3.40.50.300">
    <property type="entry name" value="P-loop containing nucleotide triphosphate hydrolases"/>
    <property type="match status" value="2"/>
</dbReference>
<name>A0A9P4IL80_9PEZI</name>
<feature type="domain" description="ABC transporter" evidence="3">
    <location>
        <begin position="404"/>
        <end position="688"/>
    </location>
</feature>
<dbReference type="PANTHER" id="PTHR43514">
    <property type="entry name" value="ABC TRANSPORTER I FAMILY MEMBER 10"/>
    <property type="match status" value="1"/>
</dbReference>
<organism evidence="4 5">
    <name type="scientific">Rhizodiscina lignyota</name>
    <dbReference type="NCBI Taxonomy" id="1504668"/>
    <lineage>
        <taxon>Eukaryota</taxon>
        <taxon>Fungi</taxon>
        <taxon>Dikarya</taxon>
        <taxon>Ascomycota</taxon>
        <taxon>Pezizomycotina</taxon>
        <taxon>Dothideomycetes</taxon>
        <taxon>Pleosporomycetidae</taxon>
        <taxon>Aulographales</taxon>
        <taxon>Rhizodiscinaceae</taxon>
        <taxon>Rhizodiscina</taxon>
    </lineage>
</organism>
<dbReference type="Pfam" id="PF00005">
    <property type="entry name" value="ABC_tran"/>
    <property type="match status" value="2"/>
</dbReference>
<accession>A0A9P4IL80</accession>
<dbReference type="InterPro" id="IPR050334">
    <property type="entry name" value="Molybdenum_import_ModC"/>
</dbReference>
<evidence type="ECO:0000313" key="5">
    <source>
        <dbReference type="Proteomes" id="UP000799772"/>
    </source>
</evidence>
<reference evidence="4" key="1">
    <citation type="journal article" date="2020" name="Stud. Mycol.">
        <title>101 Dothideomycetes genomes: a test case for predicting lifestyles and emergence of pathogens.</title>
        <authorList>
            <person name="Haridas S."/>
            <person name="Albert R."/>
            <person name="Binder M."/>
            <person name="Bloem J."/>
            <person name="Labutti K."/>
            <person name="Salamov A."/>
            <person name="Andreopoulos B."/>
            <person name="Baker S."/>
            <person name="Barry K."/>
            <person name="Bills G."/>
            <person name="Bluhm B."/>
            <person name="Cannon C."/>
            <person name="Castanera R."/>
            <person name="Culley D."/>
            <person name="Daum C."/>
            <person name="Ezra D."/>
            <person name="Gonzalez J."/>
            <person name="Henrissat B."/>
            <person name="Kuo A."/>
            <person name="Liang C."/>
            <person name="Lipzen A."/>
            <person name="Lutzoni F."/>
            <person name="Magnuson J."/>
            <person name="Mondo S."/>
            <person name="Nolan M."/>
            <person name="Ohm R."/>
            <person name="Pangilinan J."/>
            <person name="Park H.-J."/>
            <person name="Ramirez L."/>
            <person name="Alfaro M."/>
            <person name="Sun H."/>
            <person name="Tritt A."/>
            <person name="Yoshinaga Y."/>
            <person name="Zwiers L.-H."/>
            <person name="Turgeon B."/>
            <person name="Goodwin S."/>
            <person name="Spatafora J."/>
            <person name="Crous P."/>
            <person name="Grigoriev I."/>
        </authorList>
    </citation>
    <scope>NUCLEOTIDE SEQUENCE</scope>
    <source>
        <strain evidence="4">CBS 133067</strain>
    </source>
</reference>